<name>A0ABU9LLX2_9BACL</name>
<reference evidence="1 2" key="1">
    <citation type="submission" date="2024-04" db="EMBL/GenBank/DDBJ databases">
        <authorList>
            <person name="Wu Y.S."/>
            <person name="Zhang L."/>
        </authorList>
    </citation>
    <scope>NUCLEOTIDE SEQUENCE [LARGE SCALE GENOMIC DNA]</scope>
    <source>
        <strain evidence="1 2">KG-01</strain>
    </source>
</reference>
<dbReference type="Gene3D" id="1.10.1220.10">
    <property type="entry name" value="Met repressor-like"/>
    <property type="match status" value="1"/>
</dbReference>
<evidence type="ECO:0000313" key="1">
    <source>
        <dbReference type="EMBL" id="MEL5988469.1"/>
    </source>
</evidence>
<accession>A0ABU9LLX2</accession>
<keyword evidence="2" id="KW-1185">Reference proteome</keyword>
<protein>
    <submittedName>
        <fullName evidence="1">Transcriptional regulator</fullName>
    </submittedName>
</protein>
<proteinExistence type="predicted"/>
<dbReference type="RefSeq" id="WP_231726971.1">
    <property type="nucleotide sequence ID" value="NZ_CP147847.1"/>
</dbReference>
<organism evidence="1 2">
    <name type="scientific">Kurthia gibsonii</name>
    <dbReference type="NCBI Taxonomy" id="33946"/>
    <lineage>
        <taxon>Bacteria</taxon>
        <taxon>Bacillati</taxon>
        <taxon>Bacillota</taxon>
        <taxon>Bacilli</taxon>
        <taxon>Bacillales</taxon>
        <taxon>Caryophanaceae</taxon>
        <taxon>Kurthia</taxon>
    </lineage>
</organism>
<sequence length="92" mass="10626">MVQNSINETILPKSSNIVTENIEQAYQQSITSEQNLYVPTKRYKKMTHKNDIREAMVKGYTEMSQINLTICSECLHLEYEAEHMVERLVCGG</sequence>
<gene>
    <name evidence="1" type="ORF">AAF454_08645</name>
</gene>
<comment type="caution">
    <text evidence="1">The sequence shown here is derived from an EMBL/GenBank/DDBJ whole genome shotgun (WGS) entry which is preliminary data.</text>
</comment>
<evidence type="ECO:0000313" key="2">
    <source>
        <dbReference type="Proteomes" id="UP001398420"/>
    </source>
</evidence>
<dbReference type="Proteomes" id="UP001398420">
    <property type="component" value="Unassembled WGS sequence"/>
</dbReference>
<dbReference type="InterPro" id="IPR013321">
    <property type="entry name" value="Arc_rbn_hlx_hlx"/>
</dbReference>
<dbReference type="EMBL" id="JBCEWA010000006">
    <property type="protein sequence ID" value="MEL5988469.1"/>
    <property type="molecule type" value="Genomic_DNA"/>
</dbReference>